<dbReference type="AlphaFoldDB" id="A0A251UMK2"/>
<dbReference type="Gramene" id="mRNA:HanXRQr2_Chr03g0095151">
    <property type="protein sequence ID" value="CDS:HanXRQr2_Chr03g0095151.1"/>
    <property type="gene ID" value="HanXRQr2_Chr03g0095151"/>
</dbReference>
<dbReference type="EMBL" id="CM007894">
    <property type="protein sequence ID" value="OTG24624.1"/>
    <property type="molecule type" value="Genomic_DNA"/>
</dbReference>
<dbReference type="EMBL" id="CM007894">
    <property type="protein sequence ID" value="OTG24618.1"/>
    <property type="molecule type" value="Genomic_DNA"/>
</dbReference>
<dbReference type="EMBL" id="CM007894">
    <property type="protein sequence ID" value="OTG24613.1"/>
    <property type="molecule type" value="Genomic_DNA"/>
</dbReference>
<evidence type="ECO:0000259" key="1">
    <source>
        <dbReference type="Pfam" id="PF08387"/>
    </source>
</evidence>
<accession>A0A251UMK2</accession>
<evidence type="ECO:0000313" key="6">
    <source>
        <dbReference type="EMBL" id="OTG24620.1"/>
    </source>
</evidence>
<feature type="domain" description="FBD" evidence="1">
    <location>
        <begin position="17"/>
        <end position="52"/>
    </location>
</feature>
<reference evidence="6" key="2">
    <citation type="submission" date="2017-02" db="EMBL/GenBank/DDBJ databases">
        <title>Sunflower complete genome.</title>
        <authorList>
            <person name="Langlade N."/>
            <person name="Munos S."/>
        </authorList>
    </citation>
    <scope>NUCLEOTIDE SEQUENCE [LARGE SCALE GENOMIC DNA]</scope>
    <source>
        <tissue evidence="6">Leaves</tissue>
    </source>
</reference>
<dbReference type="Pfam" id="PF08387">
    <property type="entry name" value="FBD"/>
    <property type="match status" value="1"/>
</dbReference>
<name>A0A251UMK2_HELAN</name>
<evidence type="ECO:0000313" key="4">
    <source>
        <dbReference type="EMBL" id="OTG24613.1"/>
    </source>
</evidence>
<reference evidence="2 8" key="1">
    <citation type="journal article" date="2017" name="Nature">
        <title>The sunflower genome provides insights into oil metabolism, flowering and Asterid evolution.</title>
        <authorList>
            <person name="Badouin H."/>
            <person name="Gouzy J."/>
            <person name="Grassa C.J."/>
            <person name="Murat F."/>
            <person name="Staton S.E."/>
            <person name="Cottret L."/>
            <person name="Lelandais-Briere C."/>
            <person name="Owens G.L."/>
            <person name="Carrere S."/>
            <person name="Mayjonade B."/>
            <person name="Legrand L."/>
            <person name="Gill N."/>
            <person name="Kane N.C."/>
            <person name="Bowers J.E."/>
            <person name="Hubner S."/>
            <person name="Bellec A."/>
            <person name="Berard A."/>
            <person name="Berges H."/>
            <person name="Blanchet N."/>
            <person name="Boniface M.C."/>
            <person name="Brunel D."/>
            <person name="Catrice O."/>
            <person name="Chaidir N."/>
            <person name="Claudel C."/>
            <person name="Donnadieu C."/>
            <person name="Faraut T."/>
            <person name="Fievet G."/>
            <person name="Helmstetter N."/>
            <person name="King M."/>
            <person name="Knapp S.J."/>
            <person name="Lai Z."/>
            <person name="Le Paslier M.C."/>
            <person name="Lippi Y."/>
            <person name="Lorenzon L."/>
            <person name="Mandel J.R."/>
            <person name="Marage G."/>
            <person name="Marchand G."/>
            <person name="Marquand E."/>
            <person name="Bret-Mestries E."/>
            <person name="Morien E."/>
            <person name="Nambeesan S."/>
            <person name="Nguyen T."/>
            <person name="Pegot-Espagnet P."/>
            <person name="Pouilly N."/>
            <person name="Raftis F."/>
            <person name="Sallet E."/>
            <person name="Schiex T."/>
            <person name="Thomas J."/>
            <person name="Vandecasteele C."/>
            <person name="Vares D."/>
            <person name="Vear F."/>
            <person name="Vautrin S."/>
            <person name="Crespi M."/>
            <person name="Mangin B."/>
            <person name="Burke J.M."/>
            <person name="Salse J."/>
            <person name="Munos S."/>
            <person name="Vincourt P."/>
            <person name="Rieseberg L.H."/>
            <person name="Langlade N.B."/>
        </authorList>
    </citation>
    <scope>NUCLEOTIDE SEQUENCE [LARGE SCALE GENOMIC DNA]</scope>
    <source>
        <strain evidence="8">cv. SF193</strain>
        <tissue evidence="2">Leaves</tissue>
    </source>
</reference>
<dbReference type="Proteomes" id="UP000215914">
    <property type="component" value="Chromosome 5"/>
</dbReference>
<proteinExistence type="predicted"/>
<keyword evidence="8" id="KW-1185">Reference proteome</keyword>
<dbReference type="EMBL" id="MNCJ02000318">
    <property type="protein sequence ID" value="KAF5813174.1"/>
    <property type="molecule type" value="Genomic_DNA"/>
</dbReference>
<gene>
    <name evidence="4" type="ORF">HannXRQ_Chr05g0138641</name>
    <name evidence="5" type="ORF">HannXRQ_Chr05g0138701</name>
    <name evidence="6" type="ORF">HannXRQ_Chr05g0138721</name>
    <name evidence="7" type="ORF">HannXRQ_Chr05g0138761</name>
    <name evidence="2" type="ORF">HanXRQr2_Chr03g0095151</name>
    <name evidence="3" type="ORF">HanXRQr2_Chr03g0095231</name>
</gene>
<dbReference type="InterPro" id="IPR006566">
    <property type="entry name" value="FBD"/>
</dbReference>
<dbReference type="Gramene" id="mRNA:HanXRQr2_Chr03g0095231">
    <property type="protein sequence ID" value="CDS:HanXRQr2_Chr03g0095231.1"/>
    <property type="gene ID" value="HanXRQr2_Chr03g0095231"/>
</dbReference>
<evidence type="ECO:0000313" key="2">
    <source>
        <dbReference type="EMBL" id="KAF5813174.1"/>
    </source>
</evidence>
<evidence type="ECO:0000313" key="8">
    <source>
        <dbReference type="Proteomes" id="UP000215914"/>
    </source>
</evidence>
<protein>
    <submittedName>
        <fullName evidence="2 6">FBD domain-containing protein</fullName>
    </submittedName>
</protein>
<dbReference type="EMBL" id="MNCJ02000318">
    <property type="protein sequence ID" value="KAF5813182.1"/>
    <property type="molecule type" value="Genomic_DNA"/>
</dbReference>
<evidence type="ECO:0000313" key="7">
    <source>
        <dbReference type="EMBL" id="OTG24624.1"/>
    </source>
</evidence>
<organism evidence="6 8">
    <name type="scientific">Helianthus annuus</name>
    <name type="common">Common sunflower</name>
    <dbReference type="NCBI Taxonomy" id="4232"/>
    <lineage>
        <taxon>Eukaryota</taxon>
        <taxon>Viridiplantae</taxon>
        <taxon>Streptophyta</taxon>
        <taxon>Embryophyta</taxon>
        <taxon>Tracheophyta</taxon>
        <taxon>Spermatophyta</taxon>
        <taxon>Magnoliopsida</taxon>
        <taxon>eudicotyledons</taxon>
        <taxon>Gunneridae</taxon>
        <taxon>Pentapetalae</taxon>
        <taxon>asterids</taxon>
        <taxon>campanulids</taxon>
        <taxon>Asterales</taxon>
        <taxon>Asteraceae</taxon>
        <taxon>Asteroideae</taxon>
        <taxon>Heliantheae alliance</taxon>
        <taxon>Heliantheae</taxon>
        <taxon>Helianthus</taxon>
    </lineage>
</organism>
<dbReference type="EMBL" id="CM007894">
    <property type="protein sequence ID" value="OTG24620.1"/>
    <property type="molecule type" value="Genomic_DNA"/>
</dbReference>
<sequence>MGRRRKATYSAAAHHHDHLKLFQILGYYGGNGDLELAAYMLQNANALEKIVIDPRAQLDKAIKATKDFSENNEEAARSSARLRLPPLLPQGVELVIL</sequence>
<reference evidence="2" key="3">
    <citation type="submission" date="2020-06" db="EMBL/GenBank/DDBJ databases">
        <title>Helianthus annuus Genome sequencing and assembly Release 2.</title>
        <authorList>
            <person name="Gouzy J."/>
            <person name="Langlade N."/>
            <person name="Munos S."/>
        </authorList>
    </citation>
    <scope>NUCLEOTIDE SEQUENCE</scope>
    <source>
        <tissue evidence="2">Leaves</tissue>
    </source>
</reference>
<evidence type="ECO:0000313" key="3">
    <source>
        <dbReference type="EMBL" id="KAF5813182.1"/>
    </source>
</evidence>
<evidence type="ECO:0000313" key="5">
    <source>
        <dbReference type="EMBL" id="OTG24618.1"/>
    </source>
</evidence>